<protein>
    <recommendedName>
        <fullName evidence="9">DNA-(apurinic or apyrimidinic site) endonuclease</fullName>
        <ecNumber evidence="9">3.1.-.-</ecNumber>
    </recommendedName>
</protein>
<evidence type="ECO:0000313" key="12">
    <source>
        <dbReference type="EMBL" id="KAK4522675.1"/>
    </source>
</evidence>
<gene>
    <name evidence="12" type="ORF">GAYE_PCTG14G0565</name>
</gene>
<dbReference type="InterPro" id="IPR036691">
    <property type="entry name" value="Endo/exonu/phosph_ase_sf"/>
</dbReference>
<dbReference type="GO" id="GO:0008311">
    <property type="term" value="F:double-stranded DNA 3'-5' DNA exonuclease activity"/>
    <property type="evidence" value="ECO:0007669"/>
    <property type="project" value="TreeGrafter"/>
</dbReference>
<feature type="active site" evidence="6">
    <location>
        <position position="205"/>
    </location>
</feature>
<dbReference type="GO" id="GO:0008081">
    <property type="term" value="F:phosphoric diester hydrolase activity"/>
    <property type="evidence" value="ECO:0007669"/>
    <property type="project" value="TreeGrafter"/>
</dbReference>
<evidence type="ECO:0000256" key="9">
    <source>
        <dbReference type="RuleBase" id="RU362131"/>
    </source>
</evidence>
<feature type="site" description="Transition state stabilizer" evidence="8">
    <location>
        <position position="247"/>
    </location>
</feature>
<name>A0AAV9I6M3_9RHOD</name>
<dbReference type="InterPro" id="IPR020848">
    <property type="entry name" value="AP_endonuclease_F1_CS"/>
</dbReference>
<evidence type="ECO:0000256" key="10">
    <source>
        <dbReference type="SAM" id="MobiDB-lite"/>
    </source>
</evidence>
<feature type="binding site" evidence="7">
    <location>
        <position position="342"/>
    </location>
    <ligand>
        <name>Mg(2+)</name>
        <dbReference type="ChEBI" id="CHEBI:18420"/>
        <label>1</label>
    </ligand>
</feature>
<evidence type="ECO:0000259" key="11">
    <source>
        <dbReference type="Pfam" id="PF03372"/>
    </source>
</evidence>
<feature type="binding site" evidence="7">
    <location>
        <position position="341"/>
    </location>
    <ligand>
        <name>Mg(2+)</name>
        <dbReference type="ChEBI" id="CHEBI:18420"/>
        <label>1</label>
    </ligand>
</feature>
<dbReference type="Proteomes" id="UP001300502">
    <property type="component" value="Unassembled WGS sequence"/>
</dbReference>
<evidence type="ECO:0000256" key="5">
    <source>
        <dbReference type="ARBA" id="ARBA00022842"/>
    </source>
</evidence>
<comment type="cofactor">
    <cofactor evidence="7 9">
        <name>Mg(2+)</name>
        <dbReference type="ChEBI" id="CHEBI:18420"/>
    </cofactor>
    <cofactor evidence="7 9">
        <name>Mn(2+)</name>
        <dbReference type="ChEBI" id="CHEBI:29035"/>
    </cofactor>
    <text evidence="7 9">Probably binds two magnesium or manganese ions per subunit.</text>
</comment>
<dbReference type="InterPro" id="IPR020847">
    <property type="entry name" value="AP_endonuclease_F1_BS"/>
</dbReference>
<keyword evidence="5 7" id="KW-0460">Magnesium</keyword>
<organism evidence="12 13">
    <name type="scientific">Galdieria yellowstonensis</name>
    <dbReference type="NCBI Taxonomy" id="3028027"/>
    <lineage>
        <taxon>Eukaryota</taxon>
        <taxon>Rhodophyta</taxon>
        <taxon>Bangiophyceae</taxon>
        <taxon>Galdieriales</taxon>
        <taxon>Galdieriaceae</taxon>
        <taxon>Galdieria</taxon>
    </lineage>
</organism>
<dbReference type="Gene3D" id="3.60.10.10">
    <property type="entry name" value="Endonuclease/exonuclease/phosphatase"/>
    <property type="match status" value="1"/>
</dbReference>
<feature type="binding site" evidence="7">
    <location>
        <position position="245"/>
    </location>
    <ligand>
        <name>Mg(2+)</name>
        <dbReference type="ChEBI" id="CHEBI:18420"/>
        <label>1</label>
    </ligand>
</feature>
<evidence type="ECO:0000256" key="6">
    <source>
        <dbReference type="PIRSR" id="PIRSR604808-1"/>
    </source>
</evidence>
<dbReference type="GO" id="GO:0046872">
    <property type="term" value="F:metal ion binding"/>
    <property type="evidence" value="ECO:0007669"/>
    <property type="project" value="UniProtKB-KW"/>
</dbReference>
<feature type="domain" description="Endonuclease/exonuclease/phosphatase" evidence="11">
    <location>
        <begin position="97"/>
        <end position="342"/>
    </location>
</feature>
<accession>A0AAV9I6M3</accession>
<keyword evidence="9" id="KW-0227">DNA damage</keyword>
<evidence type="ECO:0000313" key="13">
    <source>
        <dbReference type="Proteomes" id="UP001300502"/>
    </source>
</evidence>
<comment type="cofactor">
    <cofactor evidence="1">
        <name>Mn(2+)</name>
        <dbReference type="ChEBI" id="CHEBI:29035"/>
    </cofactor>
</comment>
<dbReference type="PANTHER" id="PTHR22748">
    <property type="entry name" value="AP ENDONUCLEASE"/>
    <property type="match status" value="1"/>
</dbReference>
<feature type="site" description="Interaction with DNA substrate" evidence="8">
    <location>
        <position position="342"/>
    </location>
</feature>
<feature type="region of interest" description="Disordered" evidence="10">
    <location>
        <begin position="34"/>
        <end position="83"/>
    </location>
</feature>
<evidence type="ECO:0000256" key="3">
    <source>
        <dbReference type="ARBA" id="ARBA00022723"/>
    </source>
</evidence>
<feature type="binding site" evidence="7">
    <location>
        <position position="247"/>
    </location>
    <ligand>
        <name>Mg(2+)</name>
        <dbReference type="ChEBI" id="CHEBI:18420"/>
        <label>1</label>
    </ligand>
</feature>
<feature type="binding site" evidence="7">
    <location>
        <position position="100"/>
    </location>
    <ligand>
        <name>Mg(2+)</name>
        <dbReference type="ChEBI" id="CHEBI:18420"/>
        <label>1</label>
    </ligand>
</feature>
<evidence type="ECO:0000256" key="2">
    <source>
        <dbReference type="ARBA" id="ARBA00007092"/>
    </source>
</evidence>
<dbReference type="PROSITE" id="PS51435">
    <property type="entry name" value="AP_NUCLEASE_F1_4"/>
    <property type="match status" value="1"/>
</dbReference>
<dbReference type="GO" id="GO:0003906">
    <property type="term" value="F:DNA-(apurinic or apyrimidinic site) endonuclease activity"/>
    <property type="evidence" value="ECO:0007669"/>
    <property type="project" value="TreeGrafter"/>
</dbReference>
<reference evidence="12 13" key="1">
    <citation type="submission" date="2022-07" db="EMBL/GenBank/DDBJ databases">
        <title>Genome-wide signatures of adaptation to extreme environments.</title>
        <authorList>
            <person name="Cho C.H."/>
            <person name="Yoon H.S."/>
        </authorList>
    </citation>
    <scope>NUCLEOTIDE SEQUENCE [LARGE SCALE GENOMIC DNA]</scope>
    <source>
        <strain evidence="12 13">108.79 E11</strain>
    </source>
</reference>
<dbReference type="EC" id="3.1.-.-" evidence="9"/>
<proteinExistence type="inferred from homology"/>
<dbReference type="Pfam" id="PF03372">
    <property type="entry name" value="Exo_endo_phos"/>
    <property type="match status" value="1"/>
</dbReference>
<keyword evidence="3 7" id="KW-0479">Metal-binding</keyword>
<dbReference type="SUPFAM" id="SSF56219">
    <property type="entry name" value="DNase I-like"/>
    <property type="match status" value="1"/>
</dbReference>
<dbReference type="PANTHER" id="PTHR22748:SF6">
    <property type="entry name" value="DNA-(APURINIC OR APYRIMIDINIC SITE) ENDONUCLEASE"/>
    <property type="match status" value="1"/>
</dbReference>
<evidence type="ECO:0000256" key="4">
    <source>
        <dbReference type="ARBA" id="ARBA00022801"/>
    </source>
</evidence>
<dbReference type="AlphaFoldDB" id="A0AAV9I6M3"/>
<dbReference type="PROSITE" id="PS00728">
    <property type="entry name" value="AP_NUCLEASE_F1_3"/>
    <property type="match status" value="1"/>
</dbReference>
<keyword evidence="7" id="KW-0464">Manganese</keyword>
<dbReference type="GO" id="GO:0005634">
    <property type="term" value="C:nucleus"/>
    <property type="evidence" value="ECO:0007669"/>
    <property type="project" value="TreeGrafter"/>
</dbReference>
<dbReference type="GO" id="GO:0006284">
    <property type="term" value="P:base-excision repair"/>
    <property type="evidence" value="ECO:0007669"/>
    <property type="project" value="TreeGrafter"/>
</dbReference>
<evidence type="ECO:0000256" key="1">
    <source>
        <dbReference type="ARBA" id="ARBA00001936"/>
    </source>
</evidence>
<evidence type="ECO:0000256" key="8">
    <source>
        <dbReference type="PIRSR" id="PIRSR604808-3"/>
    </source>
</evidence>
<dbReference type="EMBL" id="JANCYU010000007">
    <property type="protein sequence ID" value="KAK4522675.1"/>
    <property type="molecule type" value="Genomic_DNA"/>
</dbReference>
<dbReference type="PROSITE" id="PS00726">
    <property type="entry name" value="AP_NUCLEASE_F1_1"/>
    <property type="match status" value="1"/>
</dbReference>
<feature type="compositionally biased region" description="Basic and acidic residues" evidence="10">
    <location>
        <begin position="47"/>
        <end position="72"/>
    </location>
</feature>
<keyword evidence="4" id="KW-0378">Hydrolase</keyword>
<dbReference type="NCBIfam" id="TIGR00633">
    <property type="entry name" value="xth"/>
    <property type="match status" value="1"/>
</dbReference>
<feature type="active site" description="Proton acceptor" evidence="6">
    <location>
        <position position="342"/>
    </location>
</feature>
<feature type="binding site" evidence="7">
    <location>
        <position position="129"/>
    </location>
    <ligand>
        <name>Mg(2+)</name>
        <dbReference type="ChEBI" id="CHEBI:18420"/>
        <label>1</label>
    </ligand>
</feature>
<comment type="similarity">
    <text evidence="2 9">Belongs to the DNA repair enzymes AP/ExoA family.</text>
</comment>
<dbReference type="InterPro" id="IPR005135">
    <property type="entry name" value="Endo/exonuclease/phosphatase"/>
</dbReference>
<feature type="compositionally biased region" description="Polar residues" evidence="10">
    <location>
        <begin position="34"/>
        <end position="46"/>
    </location>
</feature>
<feature type="site" description="Important for catalytic activity" evidence="8">
    <location>
        <position position="316"/>
    </location>
</feature>
<dbReference type="NCBIfam" id="TIGR00195">
    <property type="entry name" value="exoDNase_III"/>
    <property type="match status" value="1"/>
</dbReference>
<sequence length="355" mass="41437">MKCVGFLCSAPPHVIVGATARIITRVSYQPHYQTMPKTTKRVNQSVDKAKPERETRKKAKKEDDLDPKERQDSIASNHVNLEEIQVPKRQDNSKIFVTWNVAGMRSTVKDPLFLGFLTRLEPDVICLQETKLSDKNQVSETIQSLSNYQDIWNHCTTRKGYSGTAVFTKEKPISVRFGIQQEEKHNEEGRVITLEYDKYYLVNAYVPNAGEGLRRLQYRIDSWEKDMCQYLCHLQQEKPVIYAGDLNVAHQEIDIYEPKGHEKHAGFTPQERQKFTDLLQCGFVDAFRYLHPHQQSFTYWSKRARAKQRNHGWRLDYFVLSQRLVPCLLQCETFENIYISDHCPLMLHLDLGQLQ</sequence>
<dbReference type="CDD" id="cd09087">
    <property type="entry name" value="Ape1-like_AP-endo"/>
    <property type="match status" value="1"/>
</dbReference>
<dbReference type="GO" id="GO:0003677">
    <property type="term" value="F:DNA binding"/>
    <property type="evidence" value="ECO:0007669"/>
    <property type="project" value="InterPro"/>
</dbReference>
<comment type="caution">
    <text evidence="12">The sequence shown here is derived from an EMBL/GenBank/DDBJ whole genome shotgun (WGS) entry which is preliminary data.</text>
</comment>
<keyword evidence="13" id="KW-1185">Reference proteome</keyword>
<feature type="active site" description="Proton donor/acceptor" evidence="6">
    <location>
        <position position="245"/>
    </location>
</feature>
<keyword evidence="9" id="KW-0234">DNA repair</keyword>
<dbReference type="InterPro" id="IPR004808">
    <property type="entry name" value="AP_endonuc_1"/>
</dbReference>
<evidence type="ECO:0000256" key="7">
    <source>
        <dbReference type="PIRSR" id="PIRSR604808-2"/>
    </source>
</evidence>